<dbReference type="VEuPathDB" id="FungiDB:DIURU_003003"/>
<keyword evidence="1" id="KW-0732">Signal</keyword>
<dbReference type="Proteomes" id="UP000449547">
    <property type="component" value="Unassembled WGS sequence"/>
</dbReference>
<keyword evidence="3" id="KW-1185">Reference proteome</keyword>
<feature type="signal peptide" evidence="1">
    <location>
        <begin position="1"/>
        <end position="28"/>
    </location>
</feature>
<evidence type="ECO:0000313" key="2">
    <source>
        <dbReference type="EMBL" id="KAA8902209.1"/>
    </source>
</evidence>
<evidence type="ECO:0000313" key="3">
    <source>
        <dbReference type="Proteomes" id="UP000449547"/>
    </source>
</evidence>
<protein>
    <submittedName>
        <fullName evidence="2">Uncharacterized protein</fullName>
    </submittedName>
</protein>
<sequence length="317" mass="33713">MKVSGATSFATLTALAAAASVASPQAEAVVGRDNNVDWSSILAQSTAAWSQIQSQLPPEVSSQLNGFIGKAISAYSAAQHKREVPNVDWSSILAQGTAAWSQIQSQLPPDVQSQLNGLVGQAVSAYHAAQQKREVPLAERDYQVNWGAILAQGTAAWSQLSAKLSDHPELQAQVNGFISKAISAYGDATSSQQKREVMELAVRDFSDILNTIINLLQPIVSKILSSVDWNSVIVQGGTYLVNVVEQVYEWAKSSGALDKFTSWLWSNLGSILSTLIQWVLPALFGGSSSTTGNTGATTTTVAAAATTTAQHAKRMMY</sequence>
<accession>A0A642UUR0</accession>
<feature type="chain" id="PRO_5025041965" evidence="1">
    <location>
        <begin position="29"/>
        <end position="317"/>
    </location>
</feature>
<proteinExistence type="predicted"/>
<dbReference type="AlphaFoldDB" id="A0A642UUR0"/>
<gene>
    <name evidence="2" type="ORF">DIURU_003003</name>
</gene>
<organism evidence="2 3">
    <name type="scientific">Diutina rugosa</name>
    <name type="common">Yeast</name>
    <name type="synonym">Candida rugosa</name>
    <dbReference type="NCBI Taxonomy" id="5481"/>
    <lineage>
        <taxon>Eukaryota</taxon>
        <taxon>Fungi</taxon>
        <taxon>Dikarya</taxon>
        <taxon>Ascomycota</taxon>
        <taxon>Saccharomycotina</taxon>
        <taxon>Pichiomycetes</taxon>
        <taxon>Debaryomycetaceae</taxon>
        <taxon>Diutina</taxon>
    </lineage>
</organism>
<comment type="caution">
    <text evidence="2">The sequence shown here is derived from an EMBL/GenBank/DDBJ whole genome shotgun (WGS) entry which is preliminary data.</text>
</comment>
<dbReference type="RefSeq" id="XP_034012291.1">
    <property type="nucleotide sequence ID" value="XM_034155718.1"/>
</dbReference>
<reference evidence="2 3" key="1">
    <citation type="submission" date="2019-07" db="EMBL/GenBank/DDBJ databases">
        <title>Genome assembly of two rare yeast pathogens: Diutina rugosa and Trichomonascus ciferrii.</title>
        <authorList>
            <person name="Mixao V."/>
            <person name="Saus E."/>
            <person name="Hansen A."/>
            <person name="Lass-Flor C."/>
            <person name="Gabaldon T."/>
        </authorList>
    </citation>
    <scope>NUCLEOTIDE SEQUENCE [LARGE SCALE GENOMIC DNA]</scope>
    <source>
        <strain evidence="2 3">CBS 613</strain>
    </source>
</reference>
<dbReference type="EMBL" id="SWFT01000092">
    <property type="protein sequence ID" value="KAA8902209.1"/>
    <property type="molecule type" value="Genomic_DNA"/>
</dbReference>
<evidence type="ECO:0000256" key="1">
    <source>
        <dbReference type="SAM" id="SignalP"/>
    </source>
</evidence>
<dbReference type="GeneID" id="54781654"/>
<name>A0A642UUR0_DIURU</name>